<evidence type="ECO:0000256" key="12">
    <source>
        <dbReference type="SAM" id="MobiDB-lite"/>
    </source>
</evidence>
<dbReference type="InterPro" id="IPR003352">
    <property type="entry name" value="PTS_EIIC"/>
</dbReference>
<dbReference type="InterPro" id="IPR010974">
    <property type="entry name" value="PTS_IIBC_nag"/>
</dbReference>
<feature type="compositionally biased region" description="Basic and acidic residues" evidence="12">
    <location>
        <begin position="396"/>
        <end position="411"/>
    </location>
</feature>
<evidence type="ECO:0000256" key="5">
    <source>
        <dbReference type="ARBA" id="ARBA00022679"/>
    </source>
</evidence>
<dbReference type="InterPro" id="IPR018113">
    <property type="entry name" value="PTrfase_EIIB_Cys"/>
</dbReference>
<evidence type="ECO:0000256" key="6">
    <source>
        <dbReference type="ARBA" id="ARBA00022683"/>
    </source>
</evidence>
<keyword evidence="8" id="KW-0418">Kinase</keyword>
<accession>A0A928DQ86</accession>
<dbReference type="Pfam" id="PF02378">
    <property type="entry name" value="PTS_EIIC"/>
    <property type="match status" value="1"/>
</dbReference>
<keyword evidence="2" id="KW-0813">Transport</keyword>
<feature type="transmembrane region" description="Helical" evidence="13">
    <location>
        <begin position="52"/>
        <end position="72"/>
    </location>
</feature>
<protein>
    <submittedName>
        <fullName evidence="16">PTS sugar transporter</fullName>
    </submittedName>
</protein>
<keyword evidence="5" id="KW-0808">Transferase</keyword>
<keyword evidence="6" id="KW-0598">Phosphotransferase system</keyword>
<feature type="transmembrane region" description="Helical" evidence="13">
    <location>
        <begin position="102"/>
        <end position="120"/>
    </location>
</feature>
<evidence type="ECO:0000256" key="4">
    <source>
        <dbReference type="ARBA" id="ARBA00022597"/>
    </source>
</evidence>
<dbReference type="NCBIfam" id="TIGR00826">
    <property type="entry name" value="EIIB_glc"/>
    <property type="match status" value="1"/>
</dbReference>
<feature type="transmembrane region" description="Helical" evidence="13">
    <location>
        <begin position="21"/>
        <end position="40"/>
    </location>
</feature>
<keyword evidence="9 13" id="KW-1133">Transmembrane helix</keyword>
<keyword evidence="10 13" id="KW-0472">Membrane</keyword>
<dbReference type="AlphaFoldDB" id="A0A928DQ86"/>
<evidence type="ECO:0000313" key="16">
    <source>
        <dbReference type="EMBL" id="MBE6421456.1"/>
    </source>
</evidence>
<evidence type="ECO:0000256" key="9">
    <source>
        <dbReference type="ARBA" id="ARBA00022989"/>
    </source>
</evidence>
<feature type="transmembrane region" description="Helical" evidence="13">
    <location>
        <begin position="347"/>
        <end position="367"/>
    </location>
</feature>
<evidence type="ECO:0000259" key="14">
    <source>
        <dbReference type="PROSITE" id="PS51098"/>
    </source>
</evidence>
<dbReference type="Gene3D" id="3.30.1360.60">
    <property type="entry name" value="Glucose permease domain IIB"/>
    <property type="match status" value="1"/>
</dbReference>
<evidence type="ECO:0000256" key="1">
    <source>
        <dbReference type="ARBA" id="ARBA00004651"/>
    </source>
</evidence>
<dbReference type="Pfam" id="PF00367">
    <property type="entry name" value="PTS_EIIB"/>
    <property type="match status" value="1"/>
</dbReference>
<evidence type="ECO:0000259" key="15">
    <source>
        <dbReference type="PROSITE" id="PS51103"/>
    </source>
</evidence>
<proteinExistence type="predicted"/>
<dbReference type="FunFam" id="3.30.1360.60:FF:000001">
    <property type="entry name" value="PTS system glucose-specific IIBC component PtsG"/>
    <property type="match status" value="1"/>
</dbReference>
<keyword evidence="4 16" id="KW-0762">Sugar transport</keyword>
<dbReference type="InterPro" id="IPR013013">
    <property type="entry name" value="PTS_EIIC_1"/>
</dbReference>
<reference evidence="16" key="1">
    <citation type="submission" date="2019-04" db="EMBL/GenBank/DDBJ databases">
        <title>Evolution of Biomass-Degrading Anaerobic Consortia Revealed by Metagenomics.</title>
        <authorList>
            <person name="Peng X."/>
        </authorList>
    </citation>
    <scope>NUCLEOTIDE SEQUENCE</scope>
    <source>
        <strain evidence="16">SIG66</strain>
    </source>
</reference>
<feature type="transmembrane region" description="Helical" evidence="13">
    <location>
        <begin position="270"/>
        <end position="287"/>
    </location>
</feature>
<dbReference type="InterPro" id="IPR036878">
    <property type="entry name" value="Glu_permease_IIB"/>
</dbReference>
<dbReference type="GO" id="GO:0019866">
    <property type="term" value="C:organelle inner membrane"/>
    <property type="evidence" value="ECO:0007669"/>
    <property type="project" value="InterPro"/>
</dbReference>
<feature type="domain" description="PTS EIIC type-1" evidence="15">
    <location>
        <begin position="9"/>
        <end position="379"/>
    </location>
</feature>
<feature type="transmembrane region" description="Helical" evidence="13">
    <location>
        <begin position="239"/>
        <end position="258"/>
    </location>
</feature>
<feature type="transmembrane region" description="Helical" evidence="13">
    <location>
        <begin position="140"/>
        <end position="160"/>
    </location>
</feature>
<comment type="caution">
    <text evidence="16">The sequence shown here is derived from an EMBL/GenBank/DDBJ whole genome shotgun (WGS) entry which is preliminary data.</text>
</comment>
<dbReference type="PROSITE" id="PS51098">
    <property type="entry name" value="PTS_EIIB_TYPE_1"/>
    <property type="match status" value="1"/>
</dbReference>
<dbReference type="InterPro" id="IPR050429">
    <property type="entry name" value="PTS_Glucose_EIICBA"/>
</dbReference>
<feature type="transmembrane region" description="Helical" evidence="13">
    <location>
        <begin position="324"/>
        <end position="341"/>
    </location>
</feature>
<dbReference type="GO" id="GO:0005886">
    <property type="term" value="C:plasma membrane"/>
    <property type="evidence" value="ECO:0007669"/>
    <property type="project" value="UniProtKB-SubCell"/>
</dbReference>
<feature type="domain" description="PTS EIIB type-1" evidence="14">
    <location>
        <begin position="424"/>
        <end position="500"/>
    </location>
</feature>
<dbReference type="PROSITE" id="PS01035">
    <property type="entry name" value="PTS_EIIB_TYPE_1_CYS"/>
    <property type="match status" value="1"/>
</dbReference>
<organism evidence="16 17">
    <name type="scientific">Candidatus Avelusimicrobium gallicola</name>
    <dbReference type="NCBI Taxonomy" id="2562704"/>
    <lineage>
        <taxon>Bacteria</taxon>
        <taxon>Pseudomonadati</taxon>
        <taxon>Elusimicrobiota</taxon>
        <taxon>Elusimicrobia</taxon>
        <taxon>Elusimicrobiales</taxon>
        <taxon>Elusimicrobiaceae</taxon>
        <taxon>Candidatus Avelusimicrobium</taxon>
    </lineage>
</organism>
<keyword evidence="7 13" id="KW-0812">Transmembrane</keyword>
<comment type="subcellular location">
    <subcellularLocation>
        <location evidence="1">Cell membrane</location>
        <topology evidence="1">Multi-pass membrane protein</topology>
    </subcellularLocation>
</comment>
<gene>
    <name evidence="16" type="ORF">E7027_04925</name>
</gene>
<name>A0A928DQ86_9BACT</name>
<evidence type="ECO:0000313" key="17">
    <source>
        <dbReference type="Proteomes" id="UP000725649"/>
    </source>
</evidence>
<dbReference type="GO" id="GO:0016301">
    <property type="term" value="F:kinase activity"/>
    <property type="evidence" value="ECO:0007669"/>
    <property type="project" value="UniProtKB-KW"/>
</dbReference>
<evidence type="ECO:0000256" key="11">
    <source>
        <dbReference type="PROSITE-ProRule" id="PRU00421"/>
    </source>
</evidence>
<evidence type="ECO:0000256" key="13">
    <source>
        <dbReference type="SAM" id="Phobius"/>
    </source>
</evidence>
<keyword evidence="3" id="KW-1003">Cell membrane</keyword>
<dbReference type="GO" id="GO:0090563">
    <property type="term" value="F:protein-phosphocysteine-sugar phosphotransferase activity"/>
    <property type="evidence" value="ECO:0007669"/>
    <property type="project" value="TreeGrafter"/>
</dbReference>
<feature type="transmembrane region" description="Helical" evidence="13">
    <location>
        <begin position="79"/>
        <end position="96"/>
    </location>
</feature>
<dbReference type="EMBL" id="SUVG01000005">
    <property type="protein sequence ID" value="MBE6421456.1"/>
    <property type="molecule type" value="Genomic_DNA"/>
</dbReference>
<dbReference type="NCBIfam" id="TIGR01998">
    <property type="entry name" value="PTS-II-BC-nag"/>
    <property type="match status" value="1"/>
</dbReference>
<dbReference type="InterPro" id="IPR001996">
    <property type="entry name" value="PTS_IIB_1"/>
</dbReference>
<feature type="transmembrane region" description="Helical" evidence="13">
    <location>
        <begin position="166"/>
        <end position="188"/>
    </location>
</feature>
<dbReference type="PANTHER" id="PTHR30009">
    <property type="entry name" value="CYTOCHROME C-TYPE SYNTHESIS PROTEIN AND PTS TRANSMEMBRANE COMPONENT"/>
    <property type="match status" value="1"/>
</dbReference>
<evidence type="ECO:0000256" key="3">
    <source>
        <dbReference type="ARBA" id="ARBA00022475"/>
    </source>
</evidence>
<dbReference type="PROSITE" id="PS51103">
    <property type="entry name" value="PTS_EIIC_TYPE_1"/>
    <property type="match status" value="1"/>
</dbReference>
<dbReference type="GO" id="GO:0015572">
    <property type="term" value="F:N-acetylglucosamine transmembrane transporter activity"/>
    <property type="evidence" value="ECO:0007669"/>
    <property type="project" value="InterPro"/>
</dbReference>
<evidence type="ECO:0000256" key="2">
    <source>
        <dbReference type="ARBA" id="ARBA00022448"/>
    </source>
</evidence>
<dbReference type="GO" id="GO:0008982">
    <property type="term" value="F:protein-N(PI)-phosphohistidine-sugar phosphotransferase activity"/>
    <property type="evidence" value="ECO:0007669"/>
    <property type="project" value="InterPro"/>
</dbReference>
<feature type="active site" description="Phosphocysteine intermediate; for EIIB activity" evidence="11">
    <location>
        <position position="446"/>
    </location>
</feature>
<evidence type="ECO:0000256" key="8">
    <source>
        <dbReference type="ARBA" id="ARBA00022777"/>
    </source>
</evidence>
<dbReference type="CDD" id="cd00212">
    <property type="entry name" value="PTS_IIB_glc"/>
    <property type="match status" value="1"/>
</dbReference>
<evidence type="ECO:0000256" key="10">
    <source>
        <dbReference type="ARBA" id="ARBA00023136"/>
    </source>
</evidence>
<feature type="transmembrane region" description="Helical" evidence="13">
    <location>
        <begin position="293"/>
        <end position="317"/>
    </location>
</feature>
<evidence type="ECO:0000256" key="7">
    <source>
        <dbReference type="ARBA" id="ARBA00022692"/>
    </source>
</evidence>
<dbReference type="SUPFAM" id="SSF55604">
    <property type="entry name" value="Glucose permease domain IIB"/>
    <property type="match status" value="1"/>
</dbReference>
<dbReference type="GO" id="GO:0015764">
    <property type="term" value="P:N-acetylglucosamine transport"/>
    <property type="evidence" value="ECO:0007669"/>
    <property type="project" value="TreeGrafter"/>
</dbReference>
<dbReference type="PANTHER" id="PTHR30009:SF4">
    <property type="entry name" value="PTS SYSTEM N-ACETYLGLUCOSAMINE-SPECIFIC EIICBA COMPONENT"/>
    <property type="match status" value="1"/>
</dbReference>
<feature type="region of interest" description="Disordered" evidence="12">
    <location>
        <begin position="379"/>
        <end position="423"/>
    </location>
</feature>
<dbReference type="Proteomes" id="UP000725649">
    <property type="component" value="Unassembled WGS sequence"/>
</dbReference>
<sequence length="500" mass="53435">MQTLKKFFSAVGNGLVQLGKALMLPIAVLPIAGLLLRLGQPDLLNIAFISDAGGAVFNNLPVIFAVGVAIGFAKENHGAAALASFIGYLIMSAALATLDKTINMGVLGGIIVGVTAGLLYNRFHNIKLPSYLAFFGGRRFVPIITGASCLVIAVAAYFIWPPIGKAISAFGNWTISSGSVGLFFYGLANRLLIPLGLHHVLNNLVWFQFGDFATLQNGVETVVHGDLHRFFAGDPTAGAFMAGFFPIMMFGLPAACLAMIHTADTKRKKATAGILLSMAFTSFLTGITEPVEFAFMFLAFPLYVVHAFLTGISMALMHILHVKLGFTFSAGLFDYLLSYGLGTNAWLLLPVGLAYGVIYYFVFRFAIVKWNLKTPGREEETQEPVSAPAEQNAVEKPAEKQAVEPEKKEEPAPAPAAETPKAADSRAAKYVAALGGKENLRVVDACATRLRLEVNDPALVQDATLKQLGARGVVRVGANSVQVVIGPEADLISTEIKEII</sequence>
<dbReference type="GO" id="GO:0009401">
    <property type="term" value="P:phosphoenolpyruvate-dependent sugar phosphotransferase system"/>
    <property type="evidence" value="ECO:0007669"/>
    <property type="project" value="UniProtKB-KW"/>
</dbReference>